<evidence type="ECO:0000256" key="5">
    <source>
        <dbReference type="ARBA" id="ARBA00022955"/>
    </source>
</evidence>
<reference evidence="16" key="1">
    <citation type="submission" date="2023-06" db="EMBL/GenBank/DDBJ databases">
        <title>Genome-scale phylogeny and comparative genomics of the fungal order Sordariales.</title>
        <authorList>
            <consortium name="Lawrence Berkeley National Laboratory"/>
            <person name="Hensen N."/>
            <person name="Bonometti L."/>
            <person name="Westerberg I."/>
            <person name="Brannstrom I.O."/>
            <person name="Guillou S."/>
            <person name="Cros-Aarteil S."/>
            <person name="Calhoun S."/>
            <person name="Haridas S."/>
            <person name="Kuo A."/>
            <person name="Mondo S."/>
            <person name="Pangilinan J."/>
            <person name="Riley R."/>
            <person name="Labutti K."/>
            <person name="Andreopoulos B."/>
            <person name="Lipzen A."/>
            <person name="Chen C."/>
            <person name="Yanf M."/>
            <person name="Daum C."/>
            <person name="Ng V."/>
            <person name="Clum A."/>
            <person name="Steindorff A."/>
            <person name="Ohm R."/>
            <person name="Martin F."/>
            <person name="Silar P."/>
            <person name="Natvig D."/>
            <person name="Lalanne C."/>
            <person name="Gautier V."/>
            <person name="Ament-Velasquez S.L."/>
            <person name="Kruys A."/>
            <person name="Hutchinson M.I."/>
            <person name="Powell A.J."/>
            <person name="Barry K."/>
            <person name="Miller A.N."/>
            <person name="Grigoriev I.V."/>
            <person name="Debuchy R."/>
            <person name="Gladieux P."/>
            <person name="Thoren M.H."/>
            <person name="Johannesson H."/>
        </authorList>
    </citation>
    <scope>NUCLEOTIDE SEQUENCE</scope>
    <source>
        <strain evidence="16">CBS 606.72</strain>
    </source>
</reference>
<organism evidence="16 17">
    <name type="scientific">Immersiella caudata</name>
    <dbReference type="NCBI Taxonomy" id="314043"/>
    <lineage>
        <taxon>Eukaryota</taxon>
        <taxon>Fungi</taxon>
        <taxon>Dikarya</taxon>
        <taxon>Ascomycota</taxon>
        <taxon>Pezizomycotina</taxon>
        <taxon>Sordariomycetes</taxon>
        <taxon>Sordariomycetidae</taxon>
        <taxon>Sordariales</taxon>
        <taxon>Lasiosphaeriaceae</taxon>
        <taxon>Immersiella</taxon>
    </lineage>
</organism>
<keyword evidence="12" id="KW-0413">Isomerase</keyword>
<keyword evidence="17" id="KW-1185">Reference proteome</keyword>
<dbReference type="GO" id="GO:0000247">
    <property type="term" value="F:C-8 sterol isomerase activity"/>
    <property type="evidence" value="ECO:0007669"/>
    <property type="project" value="TreeGrafter"/>
</dbReference>
<name>A0AA39WQC4_9PEZI</name>
<proteinExistence type="inferred from homology"/>
<comment type="subcellular location">
    <subcellularLocation>
        <location evidence="1">Membrane</location>
        <topology evidence="1">Multi-pass membrane protein</topology>
    </subcellularLocation>
</comment>
<feature type="transmembrane region" description="Helical" evidence="14">
    <location>
        <begin position="195"/>
        <end position="214"/>
    </location>
</feature>
<evidence type="ECO:0000256" key="1">
    <source>
        <dbReference type="ARBA" id="ARBA00004141"/>
    </source>
</evidence>
<dbReference type="GO" id="GO:0005783">
    <property type="term" value="C:endoplasmic reticulum"/>
    <property type="evidence" value="ECO:0007669"/>
    <property type="project" value="TreeGrafter"/>
</dbReference>
<dbReference type="GO" id="GO:0016020">
    <property type="term" value="C:membrane"/>
    <property type="evidence" value="ECO:0007669"/>
    <property type="project" value="UniProtKB-SubCell"/>
</dbReference>
<feature type="transmembrane region" description="Helical" evidence="14">
    <location>
        <begin position="41"/>
        <end position="60"/>
    </location>
</feature>
<dbReference type="InterPro" id="IPR033118">
    <property type="entry name" value="EXPERA"/>
</dbReference>
<evidence type="ECO:0000256" key="4">
    <source>
        <dbReference type="ARBA" id="ARBA00022692"/>
    </source>
</evidence>
<evidence type="ECO:0000313" key="16">
    <source>
        <dbReference type="EMBL" id="KAK0619634.1"/>
    </source>
</evidence>
<feature type="domain" description="EXPERA" evidence="15">
    <location>
        <begin position="70"/>
        <end position="216"/>
    </location>
</feature>
<dbReference type="GO" id="GO:0016126">
    <property type="term" value="P:sterol biosynthetic process"/>
    <property type="evidence" value="ECO:0007669"/>
    <property type="project" value="UniProtKB-KW"/>
</dbReference>
<evidence type="ECO:0000256" key="6">
    <source>
        <dbReference type="ARBA" id="ARBA00022989"/>
    </source>
</evidence>
<accession>A0AA39WQC4</accession>
<dbReference type="GO" id="GO:0004769">
    <property type="term" value="F:steroid Delta-isomerase activity"/>
    <property type="evidence" value="ECO:0007669"/>
    <property type="project" value="TreeGrafter"/>
</dbReference>
<dbReference type="PANTHER" id="PTHR14207">
    <property type="entry name" value="STEROL ISOMERASE"/>
    <property type="match status" value="1"/>
</dbReference>
<evidence type="ECO:0000313" key="17">
    <source>
        <dbReference type="Proteomes" id="UP001175000"/>
    </source>
</evidence>
<evidence type="ECO:0000256" key="13">
    <source>
        <dbReference type="PROSITE-ProRule" id="PRU01087"/>
    </source>
</evidence>
<feature type="transmembrane region" description="Helical" evidence="14">
    <location>
        <begin position="72"/>
        <end position="93"/>
    </location>
</feature>
<protein>
    <submittedName>
        <fullName evidence="16">Emopamil binding protein</fullName>
    </submittedName>
</protein>
<dbReference type="AlphaFoldDB" id="A0AA39WQC4"/>
<evidence type="ECO:0000256" key="11">
    <source>
        <dbReference type="ARBA" id="ARBA00023221"/>
    </source>
</evidence>
<keyword evidence="11" id="KW-0753">Steroid metabolism</keyword>
<evidence type="ECO:0000256" key="14">
    <source>
        <dbReference type="SAM" id="Phobius"/>
    </source>
</evidence>
<dbReference type="GO" id="GO:0047750">
    <property type="term" value="F:cholestenol delta-isomerase activity"/>
    <property type="evidence" value="ECO:0007669"/>
    <property type="project" value="InterPro"/>
</dbReference>
<evidence type="ECO:0000256" key="9">
    <source>
        <dbReference type="ARBA" id="ARBA00023136"/>
    </source>
</evidence>
<feature type="transmembrane region" description="Helical" evidence="14">
    <location>
        <begin position="125"/>
        <end position="150"/>
    </location>
</feature>
<keyword evidence="6 13" id="KW-1133">Transmembrane helix</keyword>
<keyword evidence="10" id="KW-1207">Sterol metabolism</keyword>
<evidence type="ECO:0000259" key="15">
    <source>
        <dbReference type="PROSITE" id="PS51751"/>
    </source>
</evidence>
<keyword evidence="9 13" id="KW-0472">Membrane</keyword>
<dbReference type="InterPro" id="IPR007905">
    <property type="entry name" value="EBP"/>
</dbReference>
<evidence type="ECO:0000256" key="12">
    <source>
        <dbReference type="ARBA" id="ARBA00023235"/>
    </source>
</evidence>
<keyword evidence="5" id="KW-0752">Steroid biosynthesis</keyword>
<evidence type="ECO:0000256" key="8">
    <source>
        <dbReference type="ARBA" id="ARBA00023098"/>
    </source>
</evidence>
<comment type="similarity">
    <text evidence="2">Belongs to the EBP family.</text>
</comment>
<sequence length="226" mass="25759">MWPFSTESAPAQPATASSHPYYPVGVNIKDYAANEFSVPVLLTYFGSGCAAIFALSYVLVARVRPSLPISEVSTIFWFLLCSGIHFFFEGYFATHFDRMGGLQTLFGQLWKEYALSDSRYLTMDPFVVCMETITAVFWGPLSAVLVYMILTEHPLRHPLQIIVSLGQLYGDVLYYATSLFDDYLFGNVYSRPEPYYYYGYFVFMNAFWIVIPLCEQPPPLFKAESN</sequence>
<keyword evidence="3" id="KW-0444">Lipid biosynthesis</keyword>
<dbReference type="Proteomes" id="UP001175000">
    <property type="component" value="Unassembled WGS sequence"/>
</dbReference>
<dbReference type="Pfam" id="PF05241">
    <property type="entry name" value="EBP"/>
    <property type="match status" value="1"/>
</dbReference>
<comment type="caution">
    <text evidence="16">The sequence shown here is derived from an EMBL/GenBank/DDBJ whole genome shotgun (WGS) entry which is preliminary data.</text>
</comment>
<keyword evidence="8" id="KW-0443">Lipid metabolism</keyword>
<evidence type="ECO:0000256" key="2">
    <source>
        <dbReference type="ARBA" id="ARBA00008337"/>
    </source>
</evidence>
<gene>
    <name evidence="16" type="ORF">B0T14DRAFT_431090</name>
</gene>
<dbReference type="PROSITE" id="PS51751">
    <property type="entry name" value="EXPERA"/>
    <property type="match status" value="1"/>
</dbReference>
<evidence type="ECO:0000256" key="3">
    <source>
        <dbReference type="ARBA" id="ARBA00022516"/>
    </source>
</evidence>
<keyword evidence="7" id="KW-0756">Sterol biosynthesis</keyword>
<keyword evidence="4 13" id="KW-0812">Transmembrane</keyword>
<dbReference type="PANTHER" id="PTHR14207:SF0">
    <property type="entry name" value="3-BETA-HYDROXYSTEROID-DELTA(8),DELTA(7)-ISOMERASE"/>
    <property type="match status" value="1"/>
</dbReference>
<evidence type="ECO:0000256" key="10">
    <source>
        <dbReference type="ARBA" id="ARBA00023166"/>
    </source>
</evidence>
<evidence type="ECO:0000256" key="7">
    <source>
        <dbReference type="ARBA" id="ARBA00023011"/>
    </source>
</evidence>
<feature type="transmembrane region" description="Helical" evidence="14">
    <location>
        <begin position="157"/>
        <end position="175"/>
    </location>
</feature>
<dbReference type="EMBL" id="JAULSU010000004">
    <property type="protein sequence ID" value="KAK0619634.1"/>
    <property type="molecule type" value="Genomic_DNA"/>
</dbReference>